<feature type="compositionally biased region" description="Basic and acidic residues" evidence="1">
    <location>
        <begin position="1267"/>
        <end position="1277"/>
    </location>
</feature>
<feature type="compositionally biased region" description="Low complexity" evidence="1">
    <location>
        <begin position="996"/>
        <end position="1008"/>
    </location>
</feature>
<proteinExistence type="predicted"/>
<feature type="region of interest" description="Disordered" evidence="1">
    <location>
        <begin position="1355"/>
        <end position="1383"/>
    </location>
</feature>
<feature type="compositionally biased region" description="Basic residues" evidence="1">
    <location>
        <begin position="299"/>
        <end position="308"/>
    </location>
</feature>
<dbReference type="SUPFAM" id="SSF48425">
    <property type="entry name" value="Sec7 domain"/>
    <property type="match status" value="1"/>
</dbReference>
<feature type="compositionally biased region" description="Polar residues" evidence="1">
    <location>
        <begin position="126"/>
        <end position="141"/>
    </location>
</feature>
<comment type="caution">
    <text evidence="3">The sequence shown here is derived from an EMBL/GenBank/DDBJ whole genome shotgun (WGS) entry which is preliminary data.</text>
</comment>
<dbReference type="InterPro" id="IPR023394">
    <property type="entry name" value="Sec7_C_sf"/>
</dbReference>
<evidence type="ECO:0000313" key="4">
    <source>
        <dbReference type="Proteomes" id="UP000037035"/>
    </source>
</evidence>
<dbReference type="EMBL" id="LAVV01012716">
    <property type="protein sequence ID" value="KNZ46411.1"/>
    <property type="molecule type" value="Genomic_DNA"/>
</dbReference>
<dbReference type="Proteomes" id="UP000037035">
    <property type="component" value="Unassembled WGS sequence"/>
</dbReference>
<feature type="compositionally biased region" description="Basic residues" evidence="1">
    <location>
        <begin position="1248"/>
        <end position="1260"/>
    </location>
</feature>
<feature type="compositionally biased region" description="Polar residues" evidence="1">
    <location>
        <begin position="1304"/>
        <end position="1315"/>
    </location>
</feature>
<evidence type="ECO:0000313" key="3">
    <source>
        <dbReference type="EMBL" id="KNZ46411.1"/>
    </source>
</evidence>
<feature type="region of interest" description="Disordered" evidence="1">
    <location>
        <begin position="230"/>
        <end position="339"/>
    </location>
</feature>
<feature type="compositionally biased region" description="Low complexity" evidence="1">
    <location>
        <begin position="1372"/>
        <end position="1383"/>
    </location>
</feature>
<feature type="compositionally biased region" description="Basic and acidic residues" evidence="1">
    <location>
        <begin position="392"/>
        <end position="405"/>
    </location>
</feature>
<feature type="region of interest" description="Disordered" evidence="1">
    <location>
        <begin position="714"/>
        <end position="745"/>
    </location>
</feature>
<dbReference type="VEuPathDB" id="FungiDB:VP01_729g6"/>
<feature type="region of interest" description="Disordered" evidence="1">
    <location>
        <begin position="1469"/>
        <end position="1491"/>
    </location>
</feature>
<dbReference type="SMART" id="SM00222">
    <property type="entry name" value="Sec7"/>
    <property type="match status" value="1"/>
</dbReference>
<accession>A0A0L6UD19</accession>
<dbReference type="Gene3D" id="1.10.1000.11">
    <property type="entry name" value="Arf Nucleotide-binding Site Opener,domain 2"/>
    <property type="match status" value="1"/>
</dbReference>
<feature type="region of interest" description="Disordered" evidence="1">
    <location>
        <begin position="947"/>
        <end position="1036"/>
    </location>
</feature>
<organism evidence="3 4">
    <name type="scientific">Puccinia sorghi</name>
    <dbReference type="NCBI Taxonomy" id="27349"/>
    <lineage>
        <taxon>Eukaryota</taxon>
        <taxon>Fungi</taxon>
        <taxon>Dikarya</taxon>
        <taxon>Basidiomycota</taxon>
        <taxon>Pucciniomycotina</taxon>
        <taxon>Pucciniomycetes</taxon>
        <taxon>Pucciniales</taxon>
        <taxon>Pucciniaceae</taxon>
        <taxon>Puccinia</taxon>
    </lineage>
</organism>
<evidence type="ECO:0000259" key="2">
    <source>
        <dbReference type="PROSITE" id="PS50190"/>
    </source>
</evidence>
<feature type="region of interest" description="Disordered" evidence="1">
    <location>
        <begin position="39"/>
        <end position="61"/>
    </location>
</feature>
<dbReference type="InterPro" id="IPR000904">
    <property type="entry name" value="Sec7_dom"/>
</dbReference>
<feature type="compositionally biased region" description="Low complexity" evidence="1">
    <location>
        <begin position="954"/>
        <end position="969"/>
    </location>
</feature>
<feature type="compositionally biased region" description="Low complexity" evidence="1">
    <location>
        <begin position="1470"/>
        <end position="1491"/>
    </location>
</feature>
<feature type="compositionally biased region" description="Polar residues" evidence="1">
    <location>
        <begin position="230"/>
        <end position="244"/>
    </location>
</feature>
<feature type="compositionally biased region" description="Basic and acidic residues" evidence="1">
    <location>
        <begin position="314"/>
        <end position="323"/>
    </location>
</feature>
<feature type="domain" description="SEC7" evidence="2">
    <location>
        <begin position="400"/>
        <end position="571"/>
    </location>
</feature>
<feature type="region of interest" description="Disordered" evidence="1">
    <location>
        <begin position="384"/>
        <end position="408"/>
    </location>
</feature>
<feature type="compositionally biased region" description="Low complexity" evidence="1">
    <location>
        <begin position="1020"/>
        <end position="1032"/>
    </location>
</feature>
<dbReference type="STRING" id="27349.A0A0L6UD19"/>
<feature type="compositionally biased region" description="Polar residues" evidence="1">
    <location>
        <begin position="1155"/>
        <end position="1181"/>
    </location>
</feature>
<feature type="compositionally biased region" description="Low complexity" evidence="1">
    <location>
        <begin position="1574"/>
        <end position="1601"/>
    </location>
</feature>
<protein>
    <recommendedName>
        <fullName evidence="2">SEC7 domain-containing protein</fullName>
    </recommendedName>
</protein>
<evidence type="ECO:0000256" key="1">
    <source>
        <dbReference type="SAM" id="MobiDB-lite"/>
    </source>
</evidence>
<feature type="region of interest" description="Disordered" evidence="1">
    <location>
        <begin position="1568"/>
        <end position="1615"/>
    </location>
</feature>
<feature type="region of interest" description="Disordered" evidence="1">
    <location>
        <begin position="126"/>
        <end position="189"/>
    </location>
</feature>
<feature type="compositionally biased region" description="Pro residues" evidence="1">
    <location>
        <begin position="1602"/>
        <end position="1611"/>
    </location>
</feature>
<feature type="compositionally biased region" description="Low complexity" evidence="1">
    <location>
        <begin position="1418"/>
        <end position="1429"/>
    </location>
</feature>
<dbReference type="OrthoDB" id="430364at2759"/>
<dbReference type="GO" id="GO:0032012">
    <property type="term" value="P:regulation of ARF protein signal transduction"/>
    <property type="evidence" value="ECO:0007669"/>
    <property type="project" value="InterPro"/>
</dbReference>
<keyword evidence="4" id="KW-1185">Reference proteome</keyword>
<feature type="region of interest" description="Disordered" evidence="1">
    <location>
        <begin position="1129"/>
        <end position="1324"/>
    </location>
</feature>
<feature type="compositionally biased region" description="Low complexity" evidence="1">
    <location>
        <begin position="1292"/>
        <end position="1303"/>
    </location>
</feature>
<feature type="region of interest" description="Disordered" evidence="1">
    <location>
        <begin position="95"/>
        <end position="114"/>
    </location>
</feature>
<dbReference type="Pfam" id="PF01369">
    <property type="entry name" value="Sec7"/>
    <property type="match status" value="1"/>
</dbReference>
<feature type="compositionally biased region" description="Basic and acidic residues" evidence="1">
    <location>
        <begin position="166"/>
        <end position="177"/>
    </location>
</feature>
<dbReference type="InterPro" id="IPR035999">
    <property type="entry name" value="Sec7_dom_sf"/>
</dbReference>
<dbReference type="GO" id="GO:0005085">
    <property type="term" value="F:guanyl-nucleotide exchange factor activity"/>
    <property type="evidence" value="ECO:0007669"/>
    <property type="project" value="InterPro"/>
</dbReference>
<reference evidence="3 4" key="1">
    <citation type="submission" date="2015-08" db="EMBL/GenBank/DDBJ databases">
        <title>Next Generation Sequencing and Analysis of the Genome of Puccinia sorghi L Schw, the Causal Agent of Maize Common Rust.</title>
        <authorList>
            <person name="Rochi L."/>
            <person name="Burguener G."/>
            <person name="Darino M."/>
            <person name="Turjanski A."/>
            <person name="Kreff E."/>
            <person name="Dieguez M.J."/>
            <person name="Sacco F."/>
        </authorList>
    </citation>
    <scope>NUCLEOTIDE SEQUENCE [LARGE SCALE GENOMIC DNA]</scope>
    <source>
        <strain evidence="3 4">RO10H11247</strain>
    </source>
</reference>
<gene>
    <name evidence="3" type="ORF">VP01_729g6</name>
</gene>
<feature type="compositionally biased region" description="Basic residues" evidence="1">
    <location>
        <begin position="324"/>
        <end position="337"/>
    </location>
</feature>
<sequence>MEDISQAVLETSLSSRASRSRHAIKRLVQTILTNTIKPNKQATSRLTSHEKPYKNCSTTTTTTTTSKCKMKRSKSYDNFIQPNHSQLTITKTRSNSLTSLPTNNTLHSSKQQHITTTNKVLPQLFLPQNNPTLNTRSNQPRRATLDAHPVPKLKNRTSTPLFQLLADDKKQEEEKNSPSRPPSSLSHASNHSLLKRIKAGVTPKSSLTSPSPFERSLITGLARSTLSYTSTETMGSNHTDQPSESKPFIGPSRSSTDVKESLNPRPVMPLYRSHSDSVSQQRSAIEELRTNNNKNNTSPRKHSTKHSHGTPSIPREHTRETSLYHRRNSQQPRKIRKPITSPAFLNQPVIEIAKSDFPIDSSSCSIMVLIYMIIFNLSEINHDQIPQADDPGPDKKLKPLERSPEDESEEAYLVRLSQKIEKSKIPSVLASSPNPFHSSALTKYMSTFEFSHDPIDLSIRKLLMVVDLPSETQQIDRVIESFSKQYTECNPKLFDSHDQVYILAFSIIMLHTDAFNKSNKAKMTRADYVKNTKMDGVPTELLEHFLLLLLLLLLPLLQRKKKYIYDNVTYTPFVYVDPERDITGQKISGHSQQASDHTGSSFFGLGGNHSNYNHNSTSSMSSSSILPGTKDSKSKLDPYQLIAKGSTHELRLDLGAVIPSRNPFSFTGSVSWFDFKRLRESFNPAKSVMIQVVNLAPAKTNSILRQIETDDFVEPGNYNSQEHSPPADHSSLKRTDDDGSWNEPKSFSPAITSTFTAGSFLNLRAIKVGLVHLRIDAYTPFTTPQSDSPENSINEVSMSKNVISKKWKLFCILLTARQLILLKDVGLAAELQESIKLAGFRNRANPEDQLVVRITGLKPDLVLSLDGGVALMDSFVLPPPHFSLSNLSLWELTWLDCLLMGVDDTDDMNSWISAHPFRILIMPPRTRHIDYHFGRLINPCQAHLHRRPCRLRGPPTTTSSESLPSSSSSFNRKNQHPRDNDEISSARPSIDRPMVSRSTSRSHSLSARPFDIGPSFIGESPRSSSAHSRLSSTTNNLPTHWDRVKAQIMMLEGHIVTAKTELNDNLRLARNLAVLTPFQLSTRSRLQQSIMPVANRVKNSRCQLSKLVCYREVLMRDLALGIAAINGSAARTTTPSGPSGVHETPSTVDHEPAFRSTSQPRNRAAQSLDQPQEILIQTTKRTSQDDGYHGRRGASLEGIRQRSSTPRRASDIIAGRNGCHTSLGNHPPTVEWPLFRHSPIPPPSTEKNHRRSLSGSHPKHTAQVNAHLKDSGTKLPEDTASLSSPEVKHAARLPSPSTSRSTLTCAPSTGRNWTSGKRELGGEEGGWERMASLRKVGRHAVDESGLADGVVVVEEQEERSGGPVGSQDMLPSSSRSLARSRSATSKSARSLVLAAESPVVSAGAVEPVMSDRDCKPVSSSSARSPSNAPILSGSVKGSGALASGYTAIDMPARTASIAANPSHFRPPVHPLLLSSPSPSASSSSSCAPPSSARVAARARMLAKAQLIASSSPSSSSSTLEAIFHRPITIPSSLPDIPAPTVDVPTTATDIPTAADSAVHPIAAISTAHVHPHPSHSSSSSSLNPSSSLVHVVAPSNHLRPSSPLPNLPTPPNHSSSLVADSHFVLRHGKRFTQAWGLP</sequence>
<feature type="region of interest" description="Disordered" evidence="1">
    <location>
        <begin position="1410"/>
        <end position="1433"/>
    </location>
</feature>
<dbReference type="PROSITE" id="PS50190">
    <property type="entry name" value="SEC7"/>
    <property type="match status" value="1"/>
</dbReference>
<dbReference type="PANTHER" id="PTHR10663">
    <property type="entry name" value="GUANYL-NUCLEOTIDE EXCHANGE FACTOR"/>
    <property type="match status" value="1"/>
</dbReference>
<dbReference type="PANTHER" id="PTHR10663:SF405">
    <property type="entry name" value="ARF GUANINE NUCLEOTIDE EXCHANGE FACTOR SYT1"/>
    <property type="match status" value="1"/>
</dbReference>
<name>A0A0L6UD19_9BASI</name>